<reference evidence="2" key="1">
    <citation type="submission" date="2021-01" db="EMBL/GenBank/DDBJ databases">
        <authorList>
            <person name="Zhong Y.L."/>
        </authorList>
    </citation>
    <scope>NUCLEOTIDE SEQUENCE</scope>
    <source>
        <strain evidence="2">KCTC 23302</strain>
    </source>
</reference>
<name>A0A936ZVZ2_9FLAO</name>
<evidence type="ECO:0000313" key="3">
    <source>
        <dbReference type="Proteomes" id="UP000651057"/>
    </source>
</evidence>
<sequence length="208" mass="23585">MNKNIFIIVIVLFSSINFLLAQDEDPLYTRAGFKFGGNYANITGDLENTDARVRMHLGAVIEFPITSNFFVQAEVLYSAQGYTIEENSIENEISLNYLALPLIAKYYFVPKFSFETGPRFATLANESNSIGDETDEFFNTYNDFDFGWVFGAGFKAESGLFFQVHYTLGLNNVFNTDINDISSNHSIAQLSVGYLFKTKNNRRQQSQE</sequence>
<evidence type="ECO:0000259" key="1">
    <source>
        <dbReference type="Pfam" id="PF13568"/>
    </source>
</evidence>
<dbReference type="Proteomes" id="UP000651057">
    <property type="component" value="Unassembled WGS sequence"/>
</dbReference>
<feature type="domain" description="Outer membrane protein beta-barrel" evidence="1">
    <location>
        <begin position="21"/>
        <end position="175"/>
    </location>
</feature>
<gene>
    <name evidence="2" type="ORF">JJQ60_05680</name>
</gene>
<evidence type="ECO:0000313" key="2">
    <source>
        <dbReference type="EMBL" id="MBL0682995.1"/>
    </source>
</evidence>
<organism evidence="2 3">
    <name type="scientific">Aquimarina mytili</name>
    <dbReference type="NCBI Taxonomy" id="874423"/>
    <lineage>
        <taxon>Bacteria</taxon>
        <taxon>Pseudomonadati</taxon>
        <taxon>Bacteroidota</taxon>
        <taxon>Flavobacteriia</taxon>
        <taxon>Flavobacteriales</taxon>
        <taxon>Flavobacteriaceae</taxon>
        <taxon>Aquimarina</taxon>
    </lineage>
</organism>
<dbReference type="EMBL" id="JAERQJ010000002">
    <property type="protein sequence ID" value="MBL0682995.1"/>
    <property type="molecule type" value="Genomic_DNA"/>
</dbReference>
<accession>A0A936ZVZ2</accession>
<dbReference type="Pfam" id="PF13568">
    <property type="entry name" value="OMP_b-brl_2"/>
    <property type="match status" value="1"/>
</dbReference>
<dbReference type="AlphaFoldDB" id="A0A936ZVZ2"/>
<comment type="caution">
    <text evidence="2">The sequence shown here is derived from an EMBL/GenBank/DDBJ whole genome shotgun (WGS) entry which is preliminary data.</text>
</comment>
<protein>
    <submittedName>
        <fullName evidence="2">PorT family protein</fullName>
    </submittedName>
</protein>
<dbReference type="RefSeq" id="WP_201917581.1">
    <property type="nucleotide sequence ID" value="NZ_BAABAX010000023.1"/>
</dbReference>
<proteinExistence type="predicted"/>
<keyword evidence="3" id="KW-1185">Reference proteome</keyword>
<dbReference type="InterPro" id="IPR025665">
    <property type="entry name" value="Beta-barrel_OMP_2"/>
</dbReference>